<reference evidence="2 3" key="1">
    <citation type="submission" date="2021-01" db="EMBL/GenBank/DDBJ databases">
        <title>Genomic Encyclopedia of Type Strains, Phase IV (KMG-IV): sequencing the most valuable type-strain genomes for metagenomic binning, comparative biology and taxonomic classification.</title>
        <authorList>
            <person name="Goeker M."/>
        </authorList>
    </citation>
    <scope>NUCLEOTIDE SEQUENCE [LARGE SCALE GENOMIC DNA]</scope>
    <source>
        <strain evidence="2 3">DSM 105453</strain>
    </source>
</reference>
<name>A0ABS2R6F3_9BACI</name>
<feature type="region of interest" description="Disordered" evidence="1">
    <location>
        <begin position="1"/>
        <end position="55"/>
    </location>
</feature>
<organism evidence="2 3">
    <name type="scientific">Siminovitchia thermophila</name>
    <dbReference type="NCBI Taxonomy" id="1245522"/>
    <lineage>
        <taxon>Bacteria</taxon>
        <taxon>Bacillati</taxon>
        <taxon>Bacillota</taxon>
        <taxon>Bacilli</taxon>
        <taxon>Bacillales</taxon>
        <taxon>Bacillaceae</taxon>
        <taxon>Siminovitchia</taxon>
    </lineage>
</organism>
<evidence type="ECO:0000313" key="3">
    <source>
        <dbReference type="Proteomes" id="UP000823485"/>
    </source>
</evidence>
<dbReference type="EMBL" id="JAFBFH010000013">
    <property type="protein sequence ID" value="MBM7715241.1"/>
    <property type="molecule type" value="Genomic_DNA"/>
</dbReference>
<dbReference type="RefSeq" id="WP_171973855.1">
    <property type="nucleotide sequence ID" value="NZ_JAFBFH010000013.1"/>
</dbReference>
<protein>
    <submittedName>
        <fullName evidence="2">Uncharacterized protein</fullName>
    </submittedName>
</protein>
<proteinExistence type="predicted"/>
<gene>
    <name evidence="2" type="ORF">JOC94_002228</name>
</gene>
<evidence type="ECO:0000256" key="1">
    <source>
        <dbReference type="SAM" id="MobiDB-lite"/>
    </source>
</evidence>
<sequence>MVQKGKKQYRVTTGDYENKTGGLHFGYEYSSGNRLSRNKNNEQRAPKEKSGDKPI</sequence>
<comment type="caution">
    <text evidence="2">The sequence shown here is derived from an EMBL/GenBank/DDBJ whole genome shotgun (WGS) entry which is preliminary data.</text>
</comment>
<feature type="compositionally biased region" description="Basic and acidic residues" evidence="1">
    <location>
        <begin position="39"/>
        <end position="55"/>
    </location>
</feature>
<accession>A0ABS2R6F3</accession>
<keyword evidence="3" id="KW-1185">Reference proteome</keyword>
<evidence type="ECO:0000313" key="2">
    <source>
        <dbReference type="EMBL" id="MBM7715241.1"/>
    </source>
</evidence>
<dbReference type="Proteomes" id="UP000823485">
    <property type="component" value="Unassembled WGS sequence"/>
</dbReference>